<feature type="transmembrane region" description="Helical" evidence="1">
    <location>
        <begin position="234"/>
        <end position="253"/>
    </location>
</feature>
<feature type="non-terminal residue" evidence="2">
    <location>
        <position position="370"/>
    </location>
</feature>
<feature type="transmembrane region" description="Helical" evidence="1">
    <location>
        <begin position="76"/>
        <end position="100"/>
    </location>
</feature>
<name>A0A8S2UZU6_9BILA</name>
<dbReference type="EMBL" id="CAJOBA010066914">
    <property type="protein sequence ID" value="CAF4367757.1"/>
    <property type="molecule type" value="Genomic_DNA"/>
</dbReference>
<dbReference type="AlphaFoldDB" id="A0A8S2UZU6"/>
<accession>A0A8S2UZU6</accession>
<feature type="transmembrane region" description="Helical" evidence="1">
    <location>
        <begin position="352"/>
        <end position="369"/>
    </location>
</feature>
<feature type="transmembrane region" description="Helical" evidence="1">
    <location>
        <begin position="120"/>
        <end position="139"/>
    </location>
</feature>
<keyword evidence="1" id="KW-0472">Membrane</keyword>
<proteinExistence type="predicted"/>
<keyword evidence="1" id="KW-1133">Transmembrane helix</keyword>
<keyword evidence="1" id="KW-0812">Transmembrane</keyword>
<gene>
    <name evidence="2" type="ORF">TMI583_LOCUS41889</name>
</gene>
<feature type="transmembrane region" description="Helical" evidence="1">
    <location>
        <begin position="169"/>
        <end position="195"/>
    </location>
</feature>
<organism evidence="2 3">
    <name type="scientific">Didymodactylos carnosus</name>
    <dbReference type="NCBI Taxonomy" id="1234261"/>
    <lineage>
        <taxon>Eukaryota</taxon>
        <taxon>Metazoa</taxon>
        <taxon>Spiralia</taxon>
        <taxon>Gnathifera</taxon>
        <taxon>Rotifera</taxon>
        <taxon>Eurotatoria</taxon>
        <taxon>Bdelloidea</taxon>
        <taxon>Philodinida</taxon>
        <taxon>Philodinidae</taxon>
        <taxon>Didymodactylos</taxon>
    </lineage>
</organism>
<protein>
    <submittedName>
        <fullName evidence="2">Uncharacterized protein</fullName>
    </submittedName>
</protein>
<evidence type="ECO:0000256" key="1">
    <source>
        <dbReference type="SAM" id="Phobius"/>
    </source>
</evidence>
<sequence>MRQSNEQPYSKYNVPSLDKSLNSMCIMLEMQHVRESKDVDLTIGFLLKPLLTMMKLTGLYHEHLSKANKRKQNRLHFVYCLFICFLLWFNTLKFISVFVLTNLTYKAEQHLPLLMMEICTQLWLLLCSCTQTAFIISSYQRNKFCTIMFDYNFAKRIRCQSSISKRLKFVIYSAITLSLITIISNTLGLFIAYFGPSEYIKVFQMFLAPFHQKSTITRNIPYKLFICLLQFYESAAWILPPTLFASLCLIAYNEFEKFNEYIKEEVQQSNAQERVEYWRQYHKGRFLHDVQSTDYMHCTILSAHSKRIVLNRVVKLVHTLDSTFQIYSSLALSINIVMALLIWYIIAIMWTYGPDLGTLMIVMVIFWAFN</sequence>
<comment type="caution">
    <text evidence="2">The sequence shown here is derived from an EMBL/GenBank/DDBJ whole genome shotgun (WGS) entry which is preliminary data.</text>
</comment>
<evidence type="ECO:0000313" key="2">
    <source>
        <dbReference type="EMBL" id="CAF4367757.1"/>
    </source>
</evidence>
<reference evidence="2" key="1">
    <citation type="submission" date="2021-02" db="EMBL/GenBank/DDBJ databases">
        <authorList>
            <person name="Nowell W R."/>
        </authorList>
    </citation>
    <scope>NUCLEOTIDE SEQUENCE</scope>
</reference>
<feature type="transmembrane region" description="Helical" evidence="1">
    <location>
        <begin position="324"/>
        <end position="346"/>
    </location>
</feature>
<dbReference type="Proteomes" id="UP000682733">
    <property type="component" value="Unassembled WGS sequence"/>
</dbReference>
<evidence type="ECO:0000313" key="3">
    <source>
        <dbReference type="Proteomes" id="UP000682733"/>
    </source>
</evidence>